<dbReference type="InterPro" id="IPR007298">
    <property type="entry name" value="Cu-R_lipoprotein_NlpE"/>
</dbReference>
<keyword evidence="2" id="KW-1185">Reference proteome</keyword>
<reference evidence="2" key="1">
    <citation type="submission" date="2016-10" db="EMBL/GenBank/DDBJ databases">
        <authorList>
            <person name="Varghese N."/>
            <person name="Submissions S."/>
        </authorList>
    </citation>
    <scope>NUCLEOTIDE SEQUENCE [LARGE SCALE GENOMIC DNA]</scope>
    <source>
        <strain evidence="2">DSM 23317</strain>
    </source>
</reference>
<dbReference type="EMBL" id="FNEM01000024">
    <property type="protein sequence ID" value="SDK28130.1"/>
    <property type="molecule type" value="Genomic_DNA"/>
</dbReference>
<sequence>MKPQLISLVLLALLVGCQSPQGNGPRHAEAAVVADTAHTARNALDWPGTYTGTLPCADCDGVETELTLNPDGSYHLKQNFLGRRSKGSHYSGRFQWNPAGNRVTLFREGAAPAHYFVAENRILRLDNQAKRIEGPSADQYVLQKRP</sequence>
<dbReference type="RefSeq" id="WP_176819388.1">
    <property type="nucleotide sequence ID" value="NZ_FNEM01000024.1"/>
</dbReference>
<dbReference type="Gene3D" id="2.40.128.640">
    <property type="match status" value="1"/>
</dbReference>
<accession>A0A1G9ANF8</accession>
<proteinExistence type="predicted"/>
<dbReference type="AlphaFoldDB" id="A0A1G9ANF8"/>
<evidence type="ECO:0000313" key="2">
    <source>
        <dbReference type="Proteomes" id="UP000199527"/>
    </source>
</evidence>
<protein>
    <submittedName>
        <fullName evidence="1">Uncharacterized lipoprotein NlpE involved in copper resistance</fullName>
    </submittedName>
</protein>
<dbReference type="Proteomes" id="UP000199527">
    <property type="component" value="Unassembled WGS sequence"/>
</dbReference>
<dbReference type="PROSITE" id="PS51257">
    <property type="entry name" value="PROKAR_LIPOPROTEIN"/>
    <property type="match status" value="1"/>
</dbReference>
<evidence type="ECO:0000313" key="1">
    <source>
        <dbReference type="EMBL" id="SDK28130.1"/>
    </source>
</evidence>
<gene>
    <name evidence="1" type="ORF">SAMN04488540_12418</name>
</gene>
<keyword evidence="1" id="KW-0449">Lipoprotein</keyword>
<organism evidence="1 2">
    <name type="scientific">Ferrimonas sediminum</name>
    <dbReference type="NCBI Taxonomy" id="718193"/>
    <lineage>
        <taxon>Bacteria</taxon>
        <taxon>Pseudomonadati</taxon>
        <taxon>Pseudomonadota</taxon>
        <taxon>Gammaproteobacteria</taxon>
        <taxon>Alteromonadales</taxon>
        <taxon>Ferrimonadaceae</taxon>
        <taxon>Ferrimonas</taxon>
    </lineage>
</organism>
<name>A0A1G9ANF8_9GAMM</name>
<dbReference type="Pfam" id="PF04170">
    <property type="entry name" value="NlpE"/>
    <property type="match status" value="1"/>
</dbReference>